<dbReference type="CDD" id="cd00384">
    <property type="entry name" value="ALAD_PBGS"/>
    <property type="match status" value="1"/>
</dbReference>
<evidence type="ECO:0000256" key="6">
    <source>
        <dbReference type="ARBA" id="ARBA00023133"/>
    </source>
</evidence>
<evidence type="ECO:0000256" key="10">
    <source>
        <dbReference type="ARBA" id="ARBA00047651"/>
    </source>
</evidence>
<dbReference type="EC" id="4.2.1.24" evidence="4 11"/>
<evidence type="ECO:0000256" key="5">
    <source>
        <dbReference type="ARBA" id="ARBA00020771"/>
    </source>
</evidence>
<evidence type="ECO:0000256" key="4">
    <source>
        <dbReference type="ARBA" id="ARBA00012053"/>
    </source>
</evidence>
<dbReference type="PANTHER" id="PTHR11458:SF0">
    <property type="entry name" value="DELTA-AMINOLEVULINIC ACID DEHYDRATASE"/>
    <property type="match status" value="1"/>
</dbReference>
<comment type="subunit">
    <text evidence="3 11">Homooctamer.</text>
</comment>
<dbReference type="SMART" id="SM01004">
    <property type="entry name" value="ALAD"/>
    <property type="match status" value="1"/>
</dbReference>
<comment type="caution">
    <text evidence="13">The sequence shown here is derived from an EMBL/GenBank/DDBJ whole genome shotgun (WGS) entry which is preliminary data.</text>
</comment>
<dbReference type="PRINTS" id="PR00144">
    <property type="entry name" value="DALDHYDRTASE"/>
</dbReference>
<gene>
    <name evidence="13" type="primary">hemB</name>
    <name evidence="13" type="ORF">ACFSW7_03680</name>
</gene>
<keyword evidence="14" id="KW-1185">Reference proteome</keyword>
<comment type="function">
    <text evidence="9">Catalyzes an early step in the biosynthesis of tetrapyrroles. Binds two molecules of 5-aminolevulinate per subunit, each at a distinct site, and catalyzes their condensation to form porphobilinogen.</text>
</comment>
<dbReference type="NCBIfam" id="NF006762">
    <property type="entry name" value="PRK09283.1"/>
    <property type="match status" value="1"/>
</dbReference>
<proteinExistence type="inferred from homology"/>
<dbReference type="Proteomes" id="UP001597492">
    <property type="component" value="Unassembled WGS sequence"/>
</dbReference>
<comment type="similarity">
    <text evidence="2 12">Belongs to the ALAD family.</text>
</comment>
<keyword evidence="7 11" id="KW-0456">Lyase</keyword>
<dbReference type="EMBL" id="JBHUNE010000003">
    <property type="protein sequence ID" value="MFD2757479.1"/>
    <property type="molecule type" value="Genomic_DNA"/>
</dbReference>
<dbReference type="GO" id="GO:0004655">
    <property type="term" value="F:porphobilinogen synthase activity"/>
    <property type="evidence" value="ECO:0007669"/>
    <property type="project" value="UniProtKB-EC"/>
</dbReference>
<comment type="catalytic activity">
    <reaction evidence="10 11">
        <text>2 5-aminolevulinate = porphobilinogen + 2 H2O + H(+)</text>
        <dbReference type="Rhea" id="RHEA:24064"/>
        <dbReference type="ChEBI" id="CHEBI:15377"/>
        <dbReference type="ChEBI" id="CHEBI:15378"/>
        <dbReference type="ChEBI" id="CHEBI:58126"/>
        <dbReference type="ChEBI" id="CHEBI:356416"/>
        <dbReference type="EC" id="4.2.1.24"/>
    </reaction>
</comment>
<protein>
    <recommendedName>
        <fullName evidence="5 11">Delta-aminolevulinic acid dehydratase</fullName>
        <ecNumber evidence="4 11">4.2.1.24</ecNumber>
    </recommendedName>
</protein>
<reference evidence="14" key="1">
    <citation type="journal article" date="2019" name="Int. J. Syst. Evol. Microbiol.">
        <title>The Global Catalogue of Microorganisms (GCM) 10K type strain sequencing project: providing services to taxonomists for standard genome sequencing and annotation.</title>
        <authorList>
            <consortium name="The Broad Institute Genomics Platform"/>
            <consortium name="The Broad Institute Genome Sequencing Center for Infectious Disease"/>
            <person name="Wu L."/>
            <person name="Ma J."/>
        </authorList>
    </citation>
    <scope>NUCLEOTIDE SEQUENCE [LARGE SCALE GENOMIC DNA]</scope>
    <source>
        <strain evidence="14">TISTR 1514</strain>
    </source>
</reference>
<keyword evidence="6" id="KW-0350">Heme biosynthesis</keyword>
<comment type="pathway">
    <text evidence="1">Porphyrin-containing compound metabolism; protoporphyrin-IX biosynthesis; coproporphyrinogen-III from 5-aminolevulinate: step 1/4.</text>
</comment>
<name>A0ABW5UX68_9MICO</name>
<evidence type="ECO:0000256" key="11">
    <source>
        <dbReference type="RuleBase" id="RU000515"/>
    </source>
</evidence>
<dbReference type="RefSeq" id="WP_019618024.1">
    <property type="nucleotide sequence ID" value="NZ_JBHUNE010000003.1"/>
</dbReference>
<evidence type="ECO:0000256" key="7">
    <source>
        <dbReference type="ARBA" id="ARBA00023239"/>
    </source>
</evidence>
<dbReference type="PANTHER" id="PTHR11458">
    <property type="entry name" value="DELTA-AMINOLEVULINIC ACID DEHYDRATASE"/>
    <property type="match status" value="1"/>
</dbReference>
<dbReference type="PIRSF" id="PIRSF001415">
    <property type="entry name" value="Porphbilin_synth"/>
    <property type="match status" value="1"/>
</dbReference>
<dbReference type="Gene3D" id="3.20.20.70">
    <property type="entry name" value="Aldolase class I"/>
    <property type="match status" value="1"/>
</dbReference>
<evidence type="ECO:0000256" key="12">
    <source>
        <dbReference type="RuleBase" id="RU004161"/>
    </source>
</evidence>
<evidence type="ECO:0000256" key="3">
    <source>
        <dbReference type="ARBA" id="ARBA00011823"/>
    </source>
</evidence>
<dbReference type="InterPro" id="IPR013785">
    <property type="entry name" value="Aldolase_TIM"/>
</dbReference>
<dbReference type="SUPFAM" id="SSF51569">
    <property type="entry name" value="Aldolase"/>
    <property type="match status" value="1"/>
</dbReference>
<accession>A0ABW5UX68</accession>
<evidence type="ECO:0000313" key="13">
    <source>
        <dbReference type="EMBL" id="MFD2757479.1"/>
    </source>
</evidence>
<evidence type="ECO:0000256" key="9">
    <source>
        <dbReference type="ARBA" id="ARBA00025628"/>
    </source>
</evidence>
<evidence type="ECO:0000313" key="14">
    <source>
        <dbReference type="Proteomes" id="UP001597492"/>
    </source>
</evidence>
<keyword evidence="8 11" id="KW-0627">Porphyrin biosynthesis</keyword>
<sequence length="325" mass="35325">MTFPTTRLRRLRQSDAVRRQVRETHVHPNELVLPVFVREGIDEPVAITSLPGLYQHTLDSIRGVVTEAAELGVGGIMLFGVPEQRDAEGSGAIDPEGILNRAIRVVAEEAGDAITVQADLCLDEFTDHGHCGVLDSRGRVDNDRTLAIYNEMAVVQAASGAEIIGMSGMMDGQIGAARTALDRAGHDDAILLAYSAKYASALFGPFREAVDSQLKGDRKTYQLDPANRREGMLETLLDLEEGADIVMVKPATMYLDVLADVAAESTRPVWAYHVSGEYAMIEAAAANGWIDRDRMVDEAILSIKRAGADAILTYYATEVARRLRG</sequence>
<organism evidence="13 14">
    <name type="scientific">Gulosibacter faecalis</name>
    <dbReference type="NCBI Taxonomy" id="272240"/>
    <lineage>
        <taxon>Bacteria</taxon>
        <taxon>Bacillati</taxon>
        <taxon>Actinomycetota</taxon>
        <taxon>Actinomycetes</taxon>
        <taxon>Micrococcales</taxon>
        <taxon>Microbacteriaceae</taxon>
        <taxon>Gulosibacter</taxon>
    </lineage>
</organism>
<evidence type="ECO:0000256" key="8">
    <source>
        <dbReference type="ARBA" id="ARBA00023244"/>
    </source>
</evidence>
<dbReference type="PROSITE" id="PS00169">
    <property type="entry name" value="D_ALA_DEHYDRATASE"/>
    <property type="match status" value="1"/>
</dbReference>
<dbReference type="Pfam" id="PF00490">
    <property type="entry name" value="ALAD"/>
    <property type="match status" value="1"/>
</dbReference>
<evidence type="ECO:0000256" key="1">
    <source>
        <dbReference type="ARBA" id="ARBA00004694"/>
    </source>
</evidence>
<evidence type="ECO:0000256" key="2">
    <source>
        <dbReference type="ARBA" id="ARBA00008055"/>
    </source>
</evidence>
<dbReference type="InterPro" id="IPR030656">
    <property type="entry name" value="ALAD_AS"/>
</dbReference>
<dbReference type="InterPro" id="IPR001731">
    <property type="entry name" value="ALAD"/>
</dbReference>